<keyword evidence="3 7" id="KW-0812">Transmembrane</keyword>
<keyword evidence="5 7" id="KW-0472">Membrane</keyword>
<feature type="transmembrane region" description="Helical" evidence="7">
    <location>
        <begin position="134"/>
        <end position="158"/>
    </location>
</feature>
<feature type="transmembrane region" description="Helical" evidence="7">
    <location>
        <begin position="53"/>
        <end position="72"/>
    </location>
</feature>
<feature type="transmembrane region" description="Helical" evidence="7">
    <location>
        <begin position="287"/>
        <end position="310"/>
    </location>
</feature>
<feature type="compositionally biased region" description="Polar residues" evidence="6">
    <location>
        <begin position="1"/>
        <end position="11"/>
    </location>
</feature>
<evidence type="ECO:0000256" key="4">
    <source>
        <dbReference type="ARBA" id="ARBA00022989"/>
    </source>
</evidence>
<evidence type="ECO:0000313" key="8">
    <source>
        <dbReference type="EMBL" id="KAK1625277.1"/>
    </source>
</evidence>
<feature type="transmembrane region" description="Helical" evidence="7">
    <location>
        <begin position="485"/>
        <end position="506"/>
    </location>
</feature>
<comment type="caution">
    <text evidence="8">The sequence shown here is derived from an EMBL/GenBank/DDBJ whole genome shotgun (WGS) entry which is preliminary data.</text>
</comment>
<keyword evidence="9" id="KW-1185">Reference proteome</keyword>
<dbReference type="GO" id="GO:0022857">
    <property type="term" value="F:transmembrane transporter activity"/>
    <property type="evidence" value="ECO:0007669"/>
    <property type="project" value="InterPro"/>
</dbReference>
<dbReference type="PANTHER" id="PTHR45649">
    <property type="entry name" value="AMINO-ACID PERMEASE BAT1"/>
    <property type="match status" value="1"/>
</dbReference>
<dbReference type="PANTHER" id="PTHR45649:SF11">
    <property type="entry name" value="TRANSPORTER, PUTATIVE (EUROFUNG)-RELATED"/>
    <property type="match status" value="1"/>
</dbReference>
<sequence>MNTSNRKTSVSSEKDPTKPAADTKPSLLPSKSHDQDDIILRANGHNTAMRRQFSWMSALGLGFSITNSWVGYLSNFGQNLIYGGPQSCLFGLLAAFVAQFIITLGLSEIASAFPSSGGQYHFCYIMAPANTRRFAGYLVGWMSTLAWWIVTCSGTSLFAATLSGMIGFWHPAFEGTQWQIYLIYVGTATVTMLPVVFTSKKITLTVQISLYSSLIGFFIVLCVTTGMHKHTTPSSFITQSGLGSSGWSPGVAWILGITNAMYAFGGTDGAIHISEEISQPGRRVPQVMMLTIFIGLGTAFPLLLALMFFMTGLDAVTSARLPSLELINQATGNEDVTLFLFAYILLVYLVCIPSQWVTGGRLAWAFARDHGVPFSRYFSKIDEKRELPLRATIASYVFACLYGLLYLASTTAFNSIVTSAVLFLSITYVVPQGILLFQGRNKSLPPRYLNLGWFGYVCNVFSVLWIVILGVFICMPPTLPVTAGSMNYTCVVLVGLLGIVLLFWFIDGRKNFKGPNIDWDMIKALNSAGTATEGQRG</sequence>
<feature type="transmembrane region" description="Helical" evidence="7">
    <location>
        <begin position="178"/>
        <end position="196"/>
    </location>
</feature>
<accession>A0AAJ0ED62</accession>
<name>A0AAJ0ED62_9PEZI</name>
<keyword evidence="4 7" id="KW-1133">Transmembrane helix</keyword>
<dbReference type="InterPro" id="IPR002293">
    <property type="entry name" value="AA/rel_permease1"/>
</dbReference>
<feature type="transmembrane region" description="Helical" evidence="7">
    <location>
        <begin position="247"/>
        <end position="266"/>
    </location>
</feature>
<comment type="subcellular location">
    <subcellularLocation>
        <location evidence="1">Membrane</location>
        <topology evidence="1">Multi-pass membrane protein</topology>
    </subcellularLocation>
</comment>
<evidence type="ECO:0000256" key="2">
    <source>
        <dbReference type="ARBA" id="ARBA00022448"/>
    </source>
</evidence>
<dbReference type="Gene3D" id="1.20.1740.10">
    <property type="entry name" value="Amino acid/polyamine transporter I"/>
    <property type="match status" value="1"/>
</dbReference>
<feature type="transmembrane region" description="Helical" evidence="7">
    <location>
        <begin position="387"/>
        <end position="409"/>
    </location>
</feature>
<dbReference type="Proteomes" id="UP001243989">
    <property type="component" value="Unassembled WGS sequence"/>
</dbReference>
<feature type="region of interest" description="Disordered" evidence="6">
    <location>
        <begin position="1"/>
        <end position="32"/>
    </location>
</feature>
<dbReference type="PIRSF" id="PIRSF006060">
    <property type="entry name" value="AA_transporter"/>
    <property type="match status" value="1"/>
</dbReference>
<organism evidence="8 9">
    <name type="scientific">Colletotrichum phormii</name>
    <dbReference type="NCBI Taxonomy" id="359342"/>
    <lineage>
        <taxon>Eukaryota</taxon>
        <taxon>Fungi</taxon>
        <taxon>Dikarya</taxon>
        <taxon>Ascomycota</taxon>
        <taxon>Pezizomycotina</taxon>
        <taxon>Sordariomycetes</taxon>
        <taxon>Hypocreomycetidae</taxon>
        <taxon>Glomerellales</taxon>
        <taxon>Glomerellaceae</taxon>
        <taxon>Colletotrichum</taxon>
        <taxon>Colletotrichum acutatum species complex</taxon>
    </lineage>
</organism>
<dbReference type="EMBL" id="JAHMHQ010000020">
    <property type="protein sequence ID" value="KAK1625277.1"/>
    <property type="molecule type" value="Genomic_DNA"/>
</dbReference>
<feature type="transmembrane region" description="Helical" evidence="7">
    <location>
        <begin position="208"/>
        <end position="227"/>
    </location>
</feature>
<evidence type="ECO:0000313" key="9">
    <source>
        <dbReference type="Proteomes" id="UP001243989"/>
    </source>
</evidence>
<protein>
    <submittedName>
        <fullName evidence="8">Amino acid/polyamine transporter I</fullName>
    </submittedName>
</protein>
<dbReference type="AlphaFoldDB" id="A0AAJ0ED62"/>
<evidence type="ECO:0000256" key="5">
    <source>
        <dbReference type="ARBA" id="ARBA00023136"/>
    </source>
</evidence>
<gene>
    <name evidence="8" type="ORF">BDP81DRAFT_498703</name>
</gene>
<dbReference type="RefSeq" id="XP_060441272.1">
    <property type="nucleotide sequence ID" value="XM_060595469.1"/>
</dbReference>
<proteinExistence type="predicted"/>
<keyword evidence="2" id="KW-0813">Transport</keyword>
<dbReference type="GeneID" id="85480331"/>
<feature type="transmembrane region" description="Helical" evidence="7">
    <location>
        <begin position="340"/>
        <end position="366"/>
    </location>
</feature>
<feature type="transmembrane region" description="Helical" evidence="7">
    <location>
        <begin position="415"/>
        <end position="437"/>
    </location>
</feature>
<dbReference type="Pfam" id="PF13520">
    <property type="entry name" value="AA_permease_2"/>
    <property type="match status" value="1"/>
</dbReference>
<reference evidence="8" key="1">
    <citation type="submission" date="2021-06" db="EMBL/GenBank/DDBJ databases">
        <title>Comparative genomics, transcriptomics and evolutionary studies reveal genomic signatures of adaptation to plant cell wall in hemibiotrophic fungi.</title>
        <authorList>
            <consortium name="DOE Joint Genome Institute"/>
            <person name="Baroncelli R."/>
            <person name="Diaz J.F."/>
            <person name="Benocci T."/>
            <person name="Peng M."/>
            <person name="Battaglia E."/>
            <person name="Haridas S."/>
            <person name="Andreopoulos W."/>
            <person name="Labutti K."/>
            <person name="Pangilinan J."/>
            <person name="Floch G.L."/>
            <person name="Makela M.R."/>
            <person name="Henrissat B."/>
            <person name="Grigoriev I.V."/>
            <person name="Crouch J.A."/>
            <person name="De Vries R.P."/>
            <person name="Sukno S.A."/>
            <person name="Thon M.R."/>
        </authorList>
    </citation>
    <scope>NUCLEOTIDE SEQUENCE</scope>
    <source>
        <strain evidence="8">CBS 102054</strain>
    </source>
</reference>
<feature type="transmembrane region" description="Helical" evidence="7">
    <location>
        <begin position="92"/>
        <end position="113"/>
    </location>
</feature>
<evidence type="ECO:0000256" key="1">
    <source>
        <dbReference type="ARBA" id="ARBA00004141"/>
    </source>
</evidence>
<feature type="transmembrane region" description="Helical" evidence="7">
    <location>
        <begin position="449"/>
        <end position="473"/>
    </location>
</feature>
<evidence type="ECO:0000256" key="6">
    <source>
        <dbReference type="SAM" id="MobiDB-lite"/>
    </source>
</evidence>
<evidence type="ECO:0000256" key="7">
    <source>
        <dbReference type="SAM" id="Phobius"/>
    </source>
</evidence>
<evidence type="ECO:0000256" key="3">
    <source>
        <dbReference type="ARBA" id="ARBA00022692"/>
    </source>
</evidence>
<dbReference type="GO" id="GO:0016020">
    <property type="term" value="C:membrane"/>
    <property type="evidence" value="ECO:0007669"/>
    <property type="project" value="UniProtKB-SubCell"/>
</dbReference>